<comment type="subcellular location">
    <subcellularLocation>
        <location evidence="1">Cell outer membrane</location>
    </subcellularLocation>
</comment>
<keyword evidence="3" id="KW-0998">Cell outer membrane</keyword>
<organism evidence="5 6">
    <name type="scientific">Gelidibacter algens</name>
    <dbReference type="NCBI Taxonomy" id="49280"/>
    <lineage>
        <taxon>Bacteria</taxon>
        <taxon>Pseudomonadati</taxon>
        <taxon>Bacteroidota</taxon>
        <taxon>Flavobacteriia</taxon>
        <taxon>Flavobacteriales</taxon>
        <taxon>Flavobacteriaceae</taxon>
        <taxon>Gelidibacter</taxon>
    </lineage>
</organism>
<dbReference type="GO" id="GO:0009279">
    <property type="term" value="C:cell outer membrane"/>
    <property type="evidence" value="ECO:0007669"/>
    <property type="project" value="UniProtKB-SubCell"/>
</dbReference>
<sequence length="835" mass="95344">MSIKSKYSLSILICLLSYFSFQGQEKSQKLPITEVLGTISTLHQVSFNYESNFLTDIKVYPPADNLDLSAKISLLEKQTNFVFDQVSAAIITISNPIKVCGYIIDASAQQPLLGATITGTSAYAVSDENGYFELVLKSSKELLTIRYIGFKTIERQVKFFNSGQCDPINMLEQQELINAVLIEGYLVKGIDKNKDWSTSIDYSKFTLLPGLIESDVLQTVQALPSILSVDETVSNINIRGGTNDQNLMLWDGIKMYQTGHFFGLISSFNPHMTQVATVINNGTDVALTDGVSGTINMQTEQKIDSKFGGIFGLNFLNAELFSNIPIGKKSSLQVASRKSLDELVRTPTYDVYFDRVTQDTEAQENVAEVTSSNQEFNFYDTSLRWLYNPTDKDFLRLNFILISNELSFNETVAEDSILRIRQSNVAQNSMAVGFDYKRQWNDRLSSTLNIYNSDYKLQAQNADVLAMQLFLQKNSVSETNIKFENVYSQDLWQFKLGYSFIETEVINLNDIDLPRYVRRDEEIVREHGAFTQAWYTNANRDFSVRAGVRANYITKFEKLILEPRLSVRKAIGDHLELEVLGEFKHQNTSQIVNFQNDFLGIEKRRWQLTDNDSIPIIESKQASMGLIYKNDGWLLDVHAYYKTVDGITTQSQSFTTKYEFEKEKGNYDAYGFELLFRKKLNKISSWLSYSYLNNAYTFATLKEIEFPNNFDITHSITLGSTYSNKDWDISAGVNYRTGKPTSIPVSENEVMNDVINFDRANNNRIQDYLRLDASAIYKFRISDSFNSEIGASVWNISNRENTINNYFKINEDDRVDQFSRFSLGLTTNAVVRIYF</sequence>
<keyword evidence="6" id="KW-1185">Reference proteome</keyword>
<evidence type="ECO:0000256" key="4">
    <source>
        <dbReference type="SAM" id="SignalP"/>
    </source>
</evidence>
<dbReference type="Gene3D" id="2.40.170.20">
    <property type="entry name" value="TonB-dependent receptor, beta-barrel domain"/>
    <property type="match status" value="1"/>
</dbReference>
<dbReference type="SUPFAM" id="SSF49464">
    <property type="entry name" value="Carboxypeptidase regulatory domain-like"/>
    <property type="match status" value="1"/>
</dbReference>
<dbReference type="AlphaFoldDB" id="A0A327SFC0"/>
<proteinExistence type="predicted"/>
<reference evidence="5 6" key="1">
    <citation type="submission" date="2018-06" db="EMBL/GenBank/DDBJ databases">
        <title>Genomic Encyclopedia of Archaeal and Bacterial Type Strains, Phase II (KMG-II): from individual species to whole genera.</title>
        <authorList>
            <person name="Goeker M."/>
        </authorList>
    </citation>
    <scope>NUCLEOTIDE SEQUENCE [LARGE SCALE GENOMIC DNA]</scope>
    <source>
        <strain evidence="5 6">DSM 12408</strain>
    </source>
</reference>
<feature type="chain" id="PRO_5016243095" evidence="4">
    <location>
        <begin position="23"/>
        <end position="835"/>
    </location>
</feature>
<dbReference type="Proteomes" id="UP000248987">
    <property type="component" value="Unassembled WGS sequence"/>
</dbReference>
<evidence type="ECO:0000313" key="5">
    <source>
        <dbReference type="EMBL" id="RAJ27726.1"/>
    </source>
</evidence>
<keyword evidence="4" id="KW-0732">Signal</keyword>
<comment type="caution">
    <text evidence="5">The sequence shown here is derived from an EMBL/GenBank/DDBJ whole genome shotgun (WGS) entry which is preliminary data.</text>
</comment>
<dbReference type="Gene3D" id="2.170.130.10">
    <property type="entry name" value="TonB-dependent receptor, plug domain"/>
    <property type="match status" value="1"/>
</dbReference>
<name>A0A327SFC0_9FLAO</name>
<dbReference type="EMBL" id="QLLQ01000001">
    <property type="protein sequence ID" value="RAJ27726.1"/>
    <property type="molecule type" value="Genomic_DNA"/>
</dbReference>
<keyword evidence="5" id="KW-0675">Receptor</keyword>
<evidence type="ECO:0000256" key="2">
    <source>
        <dbReference type="ARBA" id="ARBA00023136"/>
    </source>
</evidence>
<dbReference type="Pfam" id="PF13715">
    <property type="entry name" value="CarbopepD_reg_2"/>
    <property type="match status" value="1"/>
</dbReference>
<gene>
    <name evidence="5" type="ORF">LX77_00300</name>
</gene>
<dbReference type="RefSeq" id="WP_111625703.1">
    <property type="nucleotide sequence ID" value="NZ_QLLQ01000001.1"/>
</dbReference>
<dbReference type="SUPFAM" id="SSF56935">
    <property type="entry name" value="Porins"/>
    <property type="match status" value="1"/>
</dbReference>
<protein>
    <submittedName>
        <fullName evidence="5">TonB-dependent receptor-like protein</fullName>
    </submittedName>
</protein>
<evidence type="ECO:0000256" key="3">
    <source>
        <dbReference type="ARBA" id="ARBA00023237"/>
    </source>
</evidence>
<dbReference type="InterPro" id="IPR008969">
    <property type="entry name" value="CarboxyPept-like_regulatory"/>
</dbReference>
<accession>A0A327SFC0</accession>
<dbReference type="InterPro" id="IPR036942">
    <property type="entry name" value="Beta-barrel_TonB_sf"/>
</dbReference>
<keyword evidence="2" id="KW-0472">Membrane</keyword>
<evidence type="ECO:0000313" key="6">
    <source>
        <dbReference type="Proteomes" id="UP000248987"/>
    </source>
</evidence>
<feature type="signal peptide" evidence="4">
    <location>
        <begin position="1"/>
        <end position="22"/>
    </location>
</feature>
<evidence type="ECO:0000256" key="1">
    <source>
        <dbReference type="ARBA" id="ARBA00004442"/>
    </source>
</evidence>
<dbReference type="InterPro" id="IPR037066">
    <property type="entry name" value="Plug_dom_sf"/>
</dbReference>